<gene>
    <name evidence="4" type="ORF">BDV98DRAFT_606114</name>
</gene>
<name>A0A5C3QBW2_9AGAR</name>
<evidence type="ECO:0000313" key="4">
    <source>
        <dbReference type="EMBL" id="TFK99231.1"/>
    </source>
</evidence>
<dbReference type="InterPro" id="IPR045010">
    <property type="entry name" value="MDR_fam"/>
</dbReference>
<dbReference type="SUPFAM" id="SSF51735">
    <property type="entry name" value="NAD(P)-binding Rossmann-fold domains"/>
    <property type="match status" value="1"/>
</dbReference>
<dbReference type="Proteomes" id="UP000305067">
    <property type="component" value="Unassembled WGS sequence"/>
</dbReference>
<dbReference type="PANTHER" id="PTHR43205">
    <property type="entry name" value="PROSTAGLANDIN REDUCTASE"/>
    <property type="match status" value="1"/>
</dbReference>
<feature type="domain" description="Enoyl reductase (ER)" evidence="3">
    <location>
        <begin position="25"/>
        <end position="351"/>
    </location>
</feature>
<proteinExistence type="predicted"/>
<evidence type="ECO:0000313" key="5">
    <source>
        <dbReference type="Proteomes" id="UP000305067"/>
    </source>
</evidence>
<keyword evidence="5" id="KW-1185">Reference proteome</keyword>
<protein>
    <recommendedName>
        <fullName evidence="3">Enoyl reductase (ER) domain-containing protein</fullName>
    </recommendedName>
</protein>
<dbReference type="Gene3D" id="3.40.50.720">
    <property type="entry name" value="NAD(P)-binding Rossmann-like Domain"/>
    <property type="match status" value="1"/>
</dbReference>
<reference evidence="4 5" key="1">
    <citation type="journal article" date="2019" name="Nat. Ecol. Evol.">
        <title>Megaphylogeny resolves global patterns of mushroom evolution.</title>
        <authorList>
            <person name="Varga T."/>
            <person name="Krizsan K."/>
            <person name="Foldi C."/>
            <person name="Dima B."/>
            <person name="Sanchez-Garcia M."/>
            <person name="Sanchez-Ramirez S."/>
            <person name="Szollosi G.J."/>
            <person name="Szarkandi J.G."/>
            <person name="Papp V."/>
            <person name="Albert L."/>
            <person name="Andreopoulos W."/>
            <person name="Angelini C."/>
            <person name="Antonin V."/>
            <person name="Barry K.W."/>
            <person name="Bougher N.L."/>
            <person name="Buchanan P."/>
            <person name="Buyck B."/>
            <person name="Bense V."/>
            <person name="Catcheside P."/>
            <person name="Chovatia M."/>
            <person name="Cooper J."/>
            <person name="Damon W."/>
            <person name="Desjardin D."/>
            <person name="Finy P."/>
            <person name="Geml J."/>
            <person name="Haridas S."/>
            <person name="Hughes K."/>
            <person name="Justo A."/>
            <person name="Karasinski D."/>
            <person name="Kautmanova I."/>
            <person name="Kiss B."/>
            <person name="Kocsube S."/>
            <person name="Kotiranta H."/>
            <person name="LaButti K.M."/>
            <person name="Lechner B.E."/>
            <person name="Liimatainen K."/>
            <person name="Lipzen A."/>
            <person name="Lukacs Z."/>
            <person name="Mihaltcheva S."/>
            <person name="Morgado L.N."/>
            <person name="Niskanen T."/>
            <person name="Noordeloos M.E."/>
            <person name="Ohm R.A."/>
            <person name="Ortiz-Santana B."/>
            <person name="Ovrebo C."/>
            <person name="Racz N."/>
            <person name="Riley R."/>
            <person name="Savchenko A."/>
            <person name="Shiryaev A."/>
            <person name="Soop K."/>
            <person name="Spirin V."/>
            <person name="Szebenyi C."/>
            <person name="Tomsovsky M."/>
            <person name="Tulloss R.E."/>
            <person name="Uehling J."/>
            <person name="Grigoriev I.V."/>
            <person name="Vagvolgyi C."/>
            <person name="Papp T."/>
            <person name="Martin F.M."/>
            <person name="Miettinen O."/>
            <person name="Hibbett D.S."/>
            <person name="Nagy L.G."/>
        </authorList>
    </citation>
    <scope>NUCLEOTIDE SEQUENCE [LARGE SCALE GENOMIC DNA]</scope>
    <source>
        <strain evidence="4 5">CBS 309.79</strain>
    </source>
</reference>
<keyword evidence="1" id="KW-0560">Oxidoreductase</keyword>
<dbReference type="EMBL" id="ML178834">
    <property type="protein sequence ID" value="TFK99231.1"/>
    <property type="molecule type" value="Genomic_DNA"/>
</dbReference>
<evidence type="ECO:0000256" key="1">
    <source>
        <dbReference type="ARBA" id="ARBA00023002"/>
    </source>
</evidence>
<dbReference type="SUPFAM" id="SSF50129">
    <property type="entry name" value="GroES-like"/>
    <property type="match status" value="1"/>
</dbReference>
<sequence length="357" mass="38316">MSPTTSKTLILQNPPTTDTDLSLGGVNSTFKLESQSIPELNEGQYLVKTIYLSNDPAQRGWMQKDSDASRSYIPPVRQGDIMNAVAVGQVVSSKSANYAVGDLVLGLLKWREYSVQDEKPAAGRPLNKINAIPGFSPSIFLGAFGSSGLTAFFGLTDILKLQKGQSIVVSGAAGAVGNIVVQYAKHVIGAGKVVAISGSDDKVEWLKKLGADISLNYKHPEFKKQLNDATEGYVDTYFDNVGGEILDQMLTRVRAHGRIAACGAISVYNSLDSTHLANYSQIITNRLVLQGFIVIDYLPRYSEGIAALSAALKAGKLDVKDAETLVKAEFEKVPETWGLLFKGGNTGKLITQVAELA</sequence>
<evidence type="ECO:0000256" key="2">
    <source>
        <dbReference type="SAM" id="MobiDB-lite"/>
    </source>
</evidence>
<dbReference type="AlphaFoldDB" id="A0A5C3QBW2"/>
<dbReference type="Pfam" id="PF16884">
    <property type="entry name" value="ADH_N_2"/>
    <property type="match status" value="1"/>
</dbReference>
<dbReference type="GO" id="GO:0016628">
    <property type="term" value="F:oxidoreductase activity, acting on the CH-CH group of donors, NAD or NADP as acceptor"/>
    <property type="evidence" value="ECO:0007669"/>
    <property type="project" value="InterPro"/>
</dbReference>
<dbReference type="OrthoDB" id="809632at2759"/>
<accession>A0A5C3QBW2</accession>
<dbReference type="InterPro" id="IPR011032">
    <property type="entry name" value="GroES-like_sf"/>
</dbReference>
<dbReference type="InterPro" id="IPR036291">
    <property type="entry name" value="NAD(P)-bd_dom_sf"/>
</dbReference>
<evidence type="ECO:0000259" key="3">
    <source>
        <dbReference type="SMART" id="SM00829"/>
    </source>
</evidence>
<organism evidence="4 5">
    <name type="scientific">Pterulicium gracile</name>
    <dbReference type="NCBI Taxonomy" id="1884261"/>
    <lineage>
        <taxon>Eukaryota</taxon>
        <taxon>Fungi</taxon>
        <taxon>Dikarya</taxon>
        <taxon>Basidiomycota</taxon>
        <taxon>Agaricomycotina</taxon>
        <taxon>Agaricomycetes</taxon>
        <taxon>Agaricomycetidae</taxon>
        <taxon>Agaricales</taxon>
        <taxon>Pleurotineae</taxon>
        <taxon>Pterulaceae</taxon>
        <taxon>Pterulicium</taxon>
    </lineage>
</organism>
<dbReference type="PANTHER" id="PTHR43205:SF19">
    <property type="entry name" value="ENOYL REDUCTASE (ER) DOMAIN-CONTAINING PROTEIN"/>
    <property type="match status" value="1"/>
</dbReference>
<dbReference type="FunFam" id="3.40.50.720:FF:000121">
    <property type="entry name" value="Prostaglandin reductase 2"/>
    <property type="match status" value="1"/>
</dbReference>
<dbReference type="CDD" id="cd05288">
    <property type="entry name" value="PGDH"/>
    <property type="match status" value="1"/>
</dbReference>
<dbReference type="Pfam" id="PF00107">
    <property type="entry name" value="ADH_zinc_N"/>
    <property type="match status" value="1"/>
</dbReference>
<feature type="region of interest" description="Disordered" evidence="2">
    <location>
        <begin position="1"/>
        <end position="22"/>
    </location>
</feature>
<dbReference type="InterPro" id="IPR020843">
    <property type="entry name" value="ER"/>
</dbReference>
<dbReference type="InterPro" id="IPR041694">
    <property type="entry name" value="ADH_N_2"/>
</dbReference>
<dbReference type="SMART" id="SM00829">
    <property type="entry name" value="PKS_ER"/>
    <property type="match status" value="1"/>
</dbReference>
<dbReference type="Gene3D" id="3.90.180.10">
    <property type="entry name" value="Medium-chain alcohol dehydrogenases, catalytic domain"/>
    <property type="match status" value="1"/>
</dbReference>
<dbReference type="InterPro" id="IPR013149">
    <property type="entry name" value="ADH-like_C"/>
</dbReference>